<feature type="transmembrane region" description="Helical" evidence="1">
    <location>
        <begin position="239"/>
        <end position="261"/>
    </location>
</feature>
<evidence type="ECO:0000313" key="2">
    <source>
        <dbReference type="EMBL" id="QKS72453.1"/>
    </source>
</evidence>
<feature type="transmembrane region" description="Helical" evidence="1">
    <location>
        <begin position="164"/>
        <end position="185"/>
    </location>
</feature>
<dbReference type="AlphaFoldDB" id="A0A859FGG3"/>
<keyword evidence="3" id="KW-1185">Reference proteome</keyword>
<feature type="transmembrane region" description="Helical" evidence="1">
    <location>
        <begin position="197"/>
        <end position="215"/>
    </location>
</feature>
<dbReference type="EMBL" id="CP041372">
    <property type="protein sequence ID" value="QKS72453.1"/>
    <property type="molecule type" value="Genomic_DNA"/>
</dbReference>
<feature type="transmembrane region" description="Helical" evidence="1">
    <location>
        <begin position="300"/>
        <end position="324"/>
    </location>
</feature>
<dbReference type="Proteomes" id="UP000318138">
    <property type="component" value="Chromosome"/>
</dbReference>
<feature type="transmembrane region" description="Helical" evidence="1">
    <location>
        <begin position="501"/>
        <end position="523"/>
    </location>
</feature>
<keyword evidence="1" id="KW-1133">Transmembrane helix</keyword>
<feature type="transmembrane region" description="Helical" evidence="1">
    <location>
        <begin position="344"/>
        <end position="365"/>
    </location>
</feature>
<feature type="transmembrane region" description="Helical" evidence="1">
    <location>
        <begin position="125"/>
        <end position="152"/>
    </location>
</feature>
<dbReference type="KEGG" id="psua:FLK61_38145"/>
<reference evidence="3" key="1">
    <citation type="submission" date="2019-07" db="EMBL/GenBank/DDBJ databases">
        <title>Bacillus alkalisoli sp. nov. isolated from saline soil.</title>
        <authorList>
            <person name="Sun J.-Q."/>
            <person name="Xu L."/>
        </authorList>
    </citation>
    <scope>NUCLEOTIDE SEQUENCE [LARGE SCALE GENOMIC DNA]</scope>
    <source>
        <strain evidence="3">M4U3P1</strain>
    </source>
</reference>
<keyword evidence="1" id="KW-0812">Transmembrane</keyword>
<feature type="transmembrane region" description="Helical" evidence="1">
    <location>
        <begin position="435"/>
        <end position="454"/>
    </location>
</feature>
<feature type="transmembrane region" description="Helical" evidence="1">
    <location>
        <begin position="386"/>
        <end position="415"/>
    </location>
</feature>
<protein>
    <submittedName>
        <fullName evidence="2">ABC transporter permease</fullName>
    </submittedName>
</protein>
<evidence type="ECO:0000256" key="1">
    <source>
        <dbReference type="SAM" id="Phobius"/>
    </source>
</evidence>
<name>A0A859FGG3_9BACI</name>
<proteinExistence type="predicted"/>
<organism evidence="2 3">
    <name type="scientific">Paenalkalicoccus suaedae</name>
    <dbReference type="NCBI Taxonomy" id="2592382"/>
    <lineage>
        <taxon>Bacteria</taxon>
        <taxon>Bacillati</taxon>
        <taxon>Bacillota</taxon>
        <taxon>Bacilli</taxon>
        <taxon>Bacillales</taxon>
        <taxon>Bacillaceae</taxon>
        <taxon>Paenalkalicoccus</taxon>
    </lineage>
</organism>
<gene>
    <name evidence="2" type="ORF">FLK61_38145</name>
</gene>
<sequence>MNAYVANTWQLTKFFLKTVKLRAFIWILSIITLTVATPLSFVGLYDSEAEINAMAQTMENPAMIAMLGPADLNNYTIGVMTAHQMLLFTAVAVGAMSILLTTFLTRADEEDGRMELLHALSIGRAAPLVAAMIVMIAINVILGITTAAGLYALQIETMGLEGSLLYGLALTGTGLVFTGITAIFAQVSENTRGTSGMAFAVLLTSYLVRAVTDISNPDLSWASPLGWVSKAEAYAANNWLPFILMVCLFLLASSASFVFYVRRDLGRGMIASRSGKSYGSALLRNPLGLIIRLQRTSFTIWILVLFVTGASYGSVLGDLDAFFAENEAFSQMLAAEGSLSLIEAFMPMLIIVLVLLSAIPTIMSFNRLRGEEKKERLDLLLARPLARVKLILSFILVAALTAFFMMSAAALGLYTTGNAVVEGGLALSTIYGATLAYYPAMLVLIGLSALLVGVLPKATAFIWAFLAYTFVVAYLGDIFQLPDWAGYATPFSFVGDVPLESVSTLTLILISTVALLLASVGMWRFKERDI</sequence>
<dbReference type="RefSeq" id="WP_176010430.1">
    <property type="nucleotide sequence ID" value="NZ_CP041372.2"/>
</dbReference>
<accession>A0A859FGG3</accession>
<feature type="transmembrane region" description="Helical" evidence="1">
    <location>
        <begin position="23"/>
        <end position="45"/>
    </location>
</feature>
<evidence type="ECO:0000313" key="3">
    <source>
        <dbReference type="Proteomes" id="UP000318138"/>
    </source>
</evidence>
<keyword evidence="1" id="KW-0472">Membrane</keyword>
<feature type="transmembrane region" description="Helical" evidence="1">
    <location>
        <begin position="85"/>
        <end position="104"/>
    </location>
</feature>
<feature type="transmembrane region" description="Helical" evidence="1">
    <location>
        <begin position="461"/>
        <end position="481"/>
    </location>
</feature>